<dbReference type="EMBL" id="ML977648">
    <property type="protein sequence ID" value="KAF1994970.1"/>
    <property type="molecule type" value="Genomic_DNA"/>
</dbReference>
<dbReference type="Proteomes" id="UP000799779">
    <property type="component" value="Unassembled WGS sequence"/>
</dbReference>
<name>A0A6A5VZU6_9PLEO</name>
<gene>
    <name evidence="1" type="ORF">P154DRAFT_581295</name>
</gene>
<organism evidence="1 2">
    <name type="scientific">Amniculicola lignicola CBS 123094</name>
    <dbReference type="NCBI Taxonomy" id="1392246"/>
    <lineage>
        <taxon>Eukaryota</taxon>
        <taxon>Fungi</taxon>
        <taxon>Dikarya</taxon>
        <taxon>Ascomycota</taxon>
        <taxon>Pezizomycotina</taxon>
        <taxon>Dothideomycetes</taxon>
        <taxon>Pleosporomycetidae</taxon>
        <taxon>Pleosporales</taxon>
        <taxon>Amniculicolaceae</taxon>
        <taxon>Amniculicola</taxon>
    </lineage>
</organism>
<dbReference type="AlphaFoldDB" id="A0A6A5VZU6"/>
<evidence type="ECO:0000313" key="2">
    <source>
        <dbReference type="Proteomes" id="UP000799779"/>
    </source>
</evidence>
<protein>
    <submittedName>
        <fullName evidence="1">Uncharacterized protein</fullName>
    </submittedName>
</protein>
<proteinExistence type="predicted"/>
<evidence type="ECO:0000313" key="1">
    <source>
        <dbReference type="EMBL" id="KAF1994970.1"/>
    </source>
</evidence>
<reference evidence="1" key="1">
    <citation type="journal article" date="2020" name="Stud. Mycol.">
        <title>101 Dothideomycetes genomes: a test case for predicting lifestyles and emergence of pathogens.</title>
        <authorList>
            <person name="Haridas S."/>
            <person name="Albert R."/>
            <person name="Binder M."/>
            <person name="Bloem J."/>
            <person name="Labutti K."/>
            <person name="Salamov A."/>
            <person name="Andreopoulos B."/>
            <person name="Baker S."/>
            <person name="Barry K."/>
            <person name="Bills G."/>
            <person name="Bluhm B."/>
            <person name="Cannon C."/>
            <person name="Castanera R."/>
            <person name="Culley D."/>
            <person name="Daum C."/>
            <person name="Ezra D."/>
            <person name="Gonzalez J."/>
            <person name="Henrissat B."/>
            <person name="Kuo A."/>
            <person name="Liang C."/>
            <person name="Lipzen A."/>
            <person name="Lutzoni F."/>
            <person name="Magnuson J."/>
            <person name="Mondo S."/>
            <person name="Nolan M."/>
            <person name="Ohm R."/>
            <person name="Pangilinan J."/>
            <person name="Park H.-J."/>
            <person name="Ramirez L."/>
            <person name="Alfaro M."/>
            <person name="Sun H."/>
            <person name="Tritt A."/>
            <person name="Yoshinaga Y."/>
            <person name="Zwiers L.-H."/>
            <person name="Turgeon B."/>
            <person name="Goodwin S."/>
            <person name="Spatafora J."/>
            <person name="Crous P."/>
            <person name="Grigoriev I."/>
        </authorList>
    </citation>
    <scope>NUCLEOTIDE SEQUENCE</scope>
    <source>
        <strain evidence="1">CBS 123094</strain>
    </source>
</reference>
<sequence length="268" mass="29642">MQRIMEASLLSQSPLTKLRVSALDIMFFDHLNWQKGFEQCLPNLVSLKMTLHNHGYNGWWSTSDRSILSAKARFSTSHFKQFLVGLKSLQSLSLDFPTSTRLRQDHPAGIPTIAYVRTANMPTIPQIGAVMPLDHNWPSLRKLSLQNIACSVSDLSLLLQNQSSALKALYLGSIQLHNGTEPLSQSVRDLGKVLMLGKAAIGGLWLYNFTHLGAFATDMNGNMNPNMDPPVGEAYAECLVDGGKLGSAALRYEEHTVFRAVDLRGNFV</sequence>
<keyword evidence="2" id="KW-1185">Reference proteome</keyword>
<accession>A0A6A5VZU6</accession>